<protein>
    <submittedName>
        <fullName evidence="2">Uncharacterized protein</fullName>
    </submittedName>
</protein>
<evidence type="ECO:0000313" key="3">
    <source>
        <dbReference type="Proteomes" id="UP000646548"/>
    </source>
</evidence>
<reference evidence="2" key="1">
    <citation type="journal article" name="BMC Genomics">
        <title>Long-read sequencing and de novo genome assembly of marine medaka (Oryzias melastigma).</title>
        <authorList>
            <person name="Liang P."/>
            <person name="Saqib H.S.A."/>
            <person name="Ni X."/>
            <person name="Shen Y."/>
        </authorList>
    </citation>
    <scope>NUCLEOTIDE SEQUENCE</scope>
    <source>
        <strain evidence="2">Bigg-433</strain>
    </source>
</reference>
<feature type="compositionally biased region" description="Low complexity" evidence="1">
    <location>
        <begin position="82"/>
        <end position="94"/>
    </location>
</feature>
<gene>
    <name evidence="2" type="ORF">FQA47_018259</name>
</gene>
<accession>A0A834L1A0</accession>
<organism evidence="2 3">
    <name type="scientific">Oryzias melastigma</name>
    <name type="common">Marine medaka</name>
    <dbReference type="NCBI Taxonomy" id="30732"/>
    <lineage>
        <taxon>Eukaryota</taxon>
        <taxon>Metazoa</taxon>
        <taxon>Chordata</taxon>
        <taxon>Craniata</taxon>
        <taxon>Vertebrata</taxon>
        <taxon>Euteleostomi</taxon>
        <taxon>Actinopterygii</taxon>
        <taxon>Neopterygii</taxon>
        <taxon>Teleostei</taxon>
        <taxon>Neoteleostei</taxon>
        <taxon>Acanthomorphata</taxon>
        <taxon>Ovalentaria</taxon>
        <taxon>Atherinomorphae</taxon>
        <taxon>Beloniformes</taxon>
        <taxon>Adrianichthyidae</taxon>
        <taxon>Oryziinae</taxon>
        <taxon>Oryzias</taxon>
    </lineage>
</organism>
<comment type="caution">
    <text evidence="2">The sequence shown here is derived from an EMBL/GenBank/DDBJ whole genome shotgun (WGS) entry which is preliminary data.</text>
</comment>
<name>A0A834L1A0_ORYME</name>
<feature type="compositionally biased region" description="Pro residues" evidence="1">
    <location>
        <begin position="115"/>
        <end position="128"/>
    </location>
</feature>
<evidence type="ECO:0000256" key="1">
    <source>
        <dbReference type="SAM" id="MobiDB-lite"/>
    </source>
</evidence>
<dbReference type="EMBL" id="WKFB01000006">
    <property type="protein sequence ID" value="KAF6739432.1"/>
    <property type="molecule type" value="Genomic_DNA"/>
</dbReference>
<dbReference type="AlphaFoldDB" id="A0A834L1A0"/>
<sequence>MTVAVVQSQLPSRRRLSAAPWHQGYWEYVGLREPLGKRADGDTRVSVGGIFPPRFPPSAPASARRPRGSDGSSLRAPLGSWPASSARSSASAPRVGTARAAGGEDRRGVCLPGTGPGPAPSPPAPPQEQPDLRSGAEV</sequence>
<proteinExistence type="predicted"/>
<evidence type="ECO:0000313" key="2">
    <source>
        <dbReference type="EMBL" id="KAF6739432.1"/>
    </source>
</evidence>
<dbReference type="Proteomes" id="UP000646548">
    <property type="component" value="Unassembled WGS sequence"/>
</dbReference>
<feature type="region of interest" description="Disordered" evidence="1">
    <location>
        <begin position="36"/>
        <end position="138"/>
    </location>
</feature>